<accession>A0ABR0A3D0</accession>
<keyword evidence="1" id="KW-0472">Membrane</keyword>
<feature type="transmembrane region" description="Helical" evidence="1">
    <location>
        <begin position="30"/>
        <end position="53"/>
    </location>
</feature>
<gene>
    <name evidence="2" type="ORF">OUZ56_001669</name>
</gene>
<evidence type="ECO:0000313" key="3">
    <source>
        <dbReference type="Proteomes" id="UP001234178"/>
    </source>
</evidence>
<name>A0ABR0A3D0_9CRUS</name>
<evidence type="ECO:0000313" key="2">
    <source>
        <dbReference type="EMBL" id="KAK4019656.1"/>
    </source>
</evidence>
<dbReference type="EMBL" id="JAOYFB010000036">
    <property type="protein sequence ID" value="KAK4019656.1"/>
    <property type="molecule type" value="Genomic_DNA"/>
</dbReference>
<organism evidence="2 3">
    <name type="scientific">Daphnia magna</name>
    <dbReference type="NCBI Taxonomy" id="35525"/>
    <lineage>
        <taxon>Eukaryota</taxon>
        <taxon>Metazoa</taxon>
        <taxon>Ecdysozoa</taxon>
        <taxon>Arthropoda</taxon>
        <taxon>Crustacea</taxon>
        <taxon>Branchiopoda</taxon>
        <taxon>Diplostraca</taxon>
        <taxon>Cladocera</taxon>
        <taxon>Anomopoda</taxon>
        <taxon>Daphniidae</taxon>
        <taxon>Daphnia</taxon>
    </lineage>
</organism>
<reference evidence="2 3" key="1">
    <citation type="journal article" date="2023" name="Nucleic Acids Res.">
        <title>The hologenome of Daphnia magna reveals possible DNA methylation and microbiome-mediated evolution of the host genome.</title>
        <authorList>
            <person name="Chaturvedi A."/>
            <person name="Li X."/>
            <person name="Dhandapani V."/>
            <person name="Marshall H."/>
            <person name="Kissane S."/>
            <person name="Cuenca-Cambronero M."/>
            <person name="Asole G."/>
            <person name="Calvet F."/>
            <person name="Ruiz-Romero M."/>
            <person name="Marangio P."/>
            <person name="Guigo R."/>
            <person name="Rago D."/>
            <person name="Mirbahai L."/>
            <person name="Eastwood N."/>
            <person name="Colbourne J.K."/>
            <person name="Zhou J."/>
            <person name="Mallon E."/>
            <person name="Orsini L."/>
        </authorList>
    </citation>
    <scope>NUCLEOTIDE SEQUENCE [LARGE SCALE GENOMIC DNA]</scope>
    <source>
        <strain evidence="2">LRV0_1</strain>
    </source>
</reference>
<keyword evidence="1" id="KW-0812">Transmembrane</keyword>
<keyword evidence="3" id="KW-1185">Reference proteome</keyword>
<proteinExistence type="predicted"/>
<keyword evidence="1" id="KW-1133">Transmembrane helix</keyword>
<protein>
    <submittedName>
        <fullName evidence="2">Uncharacterized protein</fullName>
    </submittedName>
</protein>
<evidence type="ECO:0000256" key="1">
    <source>
        <dbReference type="SAM" id="Phobius"/>
    </source>
</evidence>
<dbReference type="Proteomes" id="UP001234178">
    <property type="component" value="Unassembled WGS sequence"/>
</dbReference>
<sequence>MTADGQLVALGHSDPDLNANGRDHQELFRWFFYSFCPPTSFLVVTFFHDVFFLKCSLCDSSYFPFLRGFRFSQAKHASKKVNEFLKRKPDLLMTCVIFARAEYDVYKSLGGKKV</sequence>
<comment type="caution">
    <text evidence="2">The sequence shown here is derived from an EMBL/GenBank/DDBJ whole genome shotgun (WGS) entry which is preliminary data.</text>
</comment>